<keyword evidence="1" id="KW-0677">Repeat</keyword>
<dbReference type="OrthoDB" id="6783053at2759"/>
<dbReference type="InterPro" id="IPR002110">
    <property type="entry name" value="Ankyrin_rpt"/>
</dbReference>
<evidence type="ECO:0000256" key="3">
    <source>
        <dbReference type="PROSITE-ProRule" id="PRU00023"/>
    </source>
</evidence>
<dbReference type="PANTHER" id="PTHR24198">
    <property type="entry name" value="ANKYRIN REPEAT AND PROTEIN KINASE DOMAIN-CONTAINING PROTEIN"/>
    <property type="match status" value="1"/>
</dbReference>
<comment type="caution">
    <text evidence="4">The sequence shown here is derived from an EMBL/GenBank/DDBJ whole genome shotgun (WGS) entry which is preliminary data.</text>
</comment>
<dbReference type="PROSITE" id="PS50088">
    <property type="entry name" value="ANK_REPEAT"/>
    <property type="match status" value="1"/>
</dbReference>
<keyword evidence="5" id="KW-1185">Reference proteome</keyword>
<dbReference type="SUPFAM" id="SSF48403">
    <property type="entry name" value="Ankyrin repeat"/>
    <property type="match status" value="1"/>
</dbReference>
<sequence>MNYNFLRTEIVTKSLSVNVTIKLSAEFQPLYFEYTRRKKCELTILHLAICLDDEPFVDYLLMNNADVRLSTENVGPVIYTAIRLRKLKYVHKLVDYAGAEFLISRGAEVNYEFLWDGPSPLSIAAGSNNLKMMKLLMKYGADINFVDESGYHDPPLFSAITNFQNFEAVKFLISQPTIRINYQDEDQSLCLHILLKSEDLDGIFTTHDTILESLLDAGIDVNLKNGDEQLAIEMETEENRVYIIKIKQHIVKLMTVNFYVSAKNANAVSGTEFQQLRVQCAKQVEILKITSGPISGFSYYDLLHKCQHKLTLRFKDGDGDKFDEEMRRKFDLYEGMIAHRLEKASQRRELFIKVENVLYEIFNRKLPATFIHDMFFYLSNDELFKLSKNN</sequence>
<protein>
    <submittedName>
        <fullName evidence="4">Similar to ASB2: Ankyrin repeat and SOCS box protein 2 (Bos taurus)</fullName>
    </submittedName>
</protein>
<dbReference type="SMART" id="SM00248">
    <property type="entry name" value="ANK"/>
    <property type="match status" value="4"/>
</dbReference>
<dbReference type="PROSITE" id="PS50297">
    <property type="entry name" value="ANK_REP_REGION"/>
    <property type="match status" value="1"/>
</dbReference>
<keyword evidence="2 3" id="KW-0040">ANK repeat</keyword>
<dbReference type="PANTHER" id="PTHR24198:SF165">
    <property type="entry name" value="ANKYRIN REPEAT-CONTAINING PROTEIN-RELATED"/>
    <property type="match status" value="1"/>
</dbReference>
<dbReference type="AlphaFoldDB" id="A0A8J2H7X2"/>
<accession>A0A8J2H7X2</accession>
<dbReference type="EMBL" id="CAJNRD030001118">
    <property type="protein sequence ID" value="CAG5082875.1"/>
    <property type="molecule type" value="Genomic_DNA"/>
</dbReference>
<reference evidence="4" key="1">
    <citation type="submission" date="2021-04" db="EMBL/GenBank/DDBJ databases">
        <authorList>
            <person name="Chebbi M.A.C M."/>
        </authorList>
    </citation>
    <scope>NUCLEOTIDE SEQUENCE</scope>
</reference>
<gene>
    <name evidence="4" type="ORF">HICCMSTLAB_LOCUS3673</name>
</gene>
<dbReference type="Pfam" id="PF00023">
    <property type="entry name" value="Ank"/>
    <property type="match status" value="1"/>
</dbReference>
<dbReference type="InterPro" id="IPR036770">
    <property type="entry name" value="Ankyrin_rpt-contain_sf"/>
</dbReference>
<evidence type="ECO:0000313" key="5">
    <source>
        <dbReference type="Proteomes" id="UP000786811"/>
    </source>
</evidence>
<evidence type="ECO:0000313" key="4">
    <source>
        <dbReference type="EMBL" id="CAG5082875.1"/>
    </source>
</evidence>
<evidence type="ECO:0000256" key="1">
    <source>
        <dbReference type="ARBA" id="ARBA00022737"/>
    </source>
</evidence>
<proteinExistence type="predicted"/>
<evidence type="ECO:0000256" key="2">
    <source>
        <dbReference type="ARBA" id="ARBA00023043"/>
    </source>
</evidence>
<dbReference type="Gene3D" id="1.25.40.20">
    <property type="entry name" value="Ankyrin repeat-containing domain"/>
    <property type="match status" value="1"/>
</dbReference>
<dbReference type="Pfam" id="PF12796">
    <property type="entry name" value="Ank_2"/>
    <property type="match status" value="1"/>
</dbReference>
<feature type="repeat" description="ANK" evidence="3">
    <location>
        <begin position="116"/>
        <end position="148"/>
    </location>
</feature>
<name>A0A8J2H7X2_COTCN</name>
<dbReference type="Proteomes" id="UP000786811">
    <property type="component" value="Unassembled WGS sequence"/>
</dbReference>
<organism evidence="4 5">
    <name type="scientific">Cotesia congregata</name>
    <name type="common">Parasitoid wasp</name>
    <name type="synonym">Apanteles congregatus</name>
    <dbReference type="NCBI Taxonomy" id="51543"/>
    <lineage>
        <taxon>Eukaryota</taxon>
        <taxon>Metazoa</taxon>
        <taxon>Ecdysozoa</taxon>
        <taxon>Arthropoda</taxon>
        <taxon>Hexapoda</taxon>
        <taxon>Insecta</taxon>
        <taxon>Pterygota</taxon>
        <taxon>Neoptera</taxon>
        <taxon>Endopterygota</taxon>
        <taxon>Hymenoptera</taxon>
        <taxon>Apocrita</taxon>
        <taxon>Ichneumonoidea</taxon>
        <taxon>Braconidae</taxon>
        <taxon>Microgastrinae</taxon>
        <taxon>Cotesia</taxon>
    </lineage>
</organism>